<dbReference type="OrthoDB" id="9789361at2"/>
<organism evidence="3 4">
    <name type="scientific">Ktedonobacter racemifer DSM 44963</name>
    <dbReference type="NCBI Taxonomy" id="485913"/>
    <lineage>
        <taxon>Bacteria</taxon>
        <taxon>Bacillati</taxon>
        <taxon>Chloroflexota</taxon>
        <taxon>Ktedonobacteria</taxon>
        <taxon>Ktedonobacterales</taxon>
        <taxon>Ktedonobacteraceae</taxon>
        <taxon>Ktedonobacter</taxon>
    </lineage>
</organism>
<proteinExistence type="predicted"/>
<dbReference type="NCBIfam" id="TIGR02580">
    <property type="entry name" value="cas_RAMP_Cmr4"/>
    <property type="match status" value="1"/>
</dbReference>
<dbReference type="STRING" id="485913.Krac_11626"/>
<dbReference type="PANTHER" id="PTHR36700">
    <property type="entry name" value="CRISPR SYSTEM CMR SUBUNIT CMR4"/>
    <property type="match status" value="1"/>
</dbReference>
<dbReference type="PANTHER" id="PTHR36700:SF1">
    <property type="entry name" value="CRISPR SYSTEM CMR SUBUNIT CMR4"/>
    <property type="match status" value="1"/>
</dbReference>
<accession>D6TCX8</accession>
<dbReference type="InterPro" id="IPR005537">
    <property type="entry name" value="RAMP_III_fam"/>
</dbReference>
<sequence length="340" mass="37962">MIQEATMLYLYVETPLHAGTGSGLSAVDLPIQRERITQYPMIQGSGVKGKLRAAATLAAATLALESKKPDWTKEEISAVFGPEKDGAEHAGALIAGDARLLLFPVRSLMGIFAYVTSCDVLSRFVRDLSRGQQDIPWSIPSAGVANEQKALVTQESRVAPDGALVLEEFSFDAERDENVQLIADWIADNAFPREEKSGNSGQDLYTYWREKLRHSLVILPDNDFRDFVVNATEIITRVRIDPETRTVAKGMLWTEEHLPNDTLLYVPIYATHARKRRESQRKDADGLSLSEPFMRAEDVLAKAQTIGKHQHYYLQLGGDETVGRGMVRMHWGKNHAQEGR</sequence>
<dbReference type="AlphaFoldDB" id="D6TCX8"/>
<dbReference type="InterPro" id="IPR013410">
    <property type="entry name" value="CRISPR-assoc_RAMP_Cmr4"/>
</dbReference>
<dbReference type="Proteomes" id="UP000004508">
    <property type="component" value="Unassembled WGS sequence"/>
</dbReference>
<evidence type="ECO:0000256" key="1">
    <source>
        <dbReference type="ARBA" id="ARBA00023118"/>
    </source>
</evidence>
<dbReference type="InParanoid" id="D6TCX8"/>
<keyword evidence="4" id="KW-1185">Reference proteome</keyword>
<dbReference type="eggNOG" id="COG1336">
    <property type="taxonomic scope" value="Bacteria"/>
</dbReference>
<evidence type="ECO:0000259" key="2">
    <source>
        <dbReference type="Pfam" id="PF03787"/>
    </source>
</evidence>
<feature type="domain" description="CRISPR type III-associated protein" evidence="2">
    <location>
        <begin position="10"/>
        <end position="326"/>
    </location>
</feature>
<reference evidence="3 4" key="1">
    <citation type="journal article" date="2011" name="Stand. Genomic Sci.">
        <title>Non-contiguous finished genome sequence and contextual data of the filamentous soil bacterium Ktedonobacter racemifer type strain (SOSP1-21).</title>
        <authorList>
            <person name="Chang Y.J."/>
            <person name="Land M."/>
            <person name="Hauser L."/>
            <person name="Chertkov O."/>
            <person name="Del Rio T.G."/>
            <person name="Nolan M."/>
            <person name="Copeland A."/>
            <person name="Tice H."/>
            <person name="Cheng J.F."/>
            <person name="Lucas S."/>
            <person name="Han C."/>
            <person name="Goodwin L."/>
            <person name="Pitluck S."/>
            <person name="Ivanova N."/>
            <person name="Ovchinikova G."/>
            <person name="Pati A."/>
            <person name="Chen A."/>
            <person name="Palaniappan K."/>
            <person name="Mavromatis K."/>
            <person name="Liolios K."/>
            <person name="Brettin T."/>
            <person name="Fiebig A."/>
            <person name="Rohde M."/>
            <person name="Abt B."/>
            <person name="Goker M."/>
            <person name="Detter J.C."/>
            <person name="Woyke T."/>
            <person name="Bristow J."/>
            <person name="Eisen J.A."/>
            <person name="Markowitz V."/>
            <person name="Hugenholtz P."/>
            <person name="Kyrpides N.C."/>
            <person name="Klenk H.P."/>
            <person name="Lapidus A."/>
        </authorList>
    </citation>
    <scope>NUCLEOTIDE SEQUENCE [LARGE SCALE GENOMIC DNA]</scope>
    <source>
        <strain evidence="4">DSM 44963</strain>
    </source>
</reference>
<evidence type="ECO:0000313" key="4">
    <source>
        <dbReference type="Proteomes" id="UP000004508"/>
    </source>
</evidence>
<keyword evidence="1" id="KW-0051">Antiviral defense</keyword>
<dbReference type="GO" id="GO:0051607">
    <property type="term" value="P:defense response to virus"/>
    <property type="evidence" value="ECO:0007669"/>
    <property type="project" value="UniProtKB-KW"/>
</dbReference>
<gene>
    <name evidence="3" type="ORF">Krac_11626</name>
</gene>
<name>D6TCX8_KTERA</name>
<protein>
    <submittedName>
        <fullName evidence="3">CRISPR-associated RAMP protein, Cmr4 family</fullName>
    </submittedName>
</protein>
<evidence type="ECO:0000313" key="3">
    <source>
        <dbReference type="EMBL" id="EFH90029.1"/>
    </source>
</evidence>
<dbReference type="Pfam" id="PF03787">
    <property type="entry name" value="RAMPs"/>
    <property type="match status" value="1"/>
</dbReference>
<comment type="caution">
    <text evidence="3">The sequence shown here is derived from an EMBL/GenBank/DDBJ whole genome shotgun (WGS) entry which is preliminary data.</text>
</comment>
<dbReference type="RefSeq" id="WP_007907049.1">
    <property type="nucleotide sequence ID" value="NZ_ADVG01000001.1"/>
</dbReference>
<dbReference type="EMBL" id="ADVG01000001">
    <property type="protein sequence ID" value="EFH90029.1"/>
    <property type="molecule type" value="Genomic_DNA"/>
</dbReference>